<dbReference type="AlphaFoldDB" id="A0A256FVB3"/>
<reference evidence="1 2" key="1">
    <citation type="submission" date="2017-07" db="EMBL/GenBank/DDBJ databases">
        <title>Phylogenetic study on the rhizospheric bacterium Ochrobactrum sp. A44.</title>
        <authorList>
            <person name="Krzyzanowska D.M."/>
            <person name="Ossowicki A."/>
            <person name="Rajewska M."/>
            <person name="Maciag T."/>
            <person name="Kaczynski Z."/>
            <person name="Czerwicka M."/>
            <person name="Jafra S."/>
        </authorList>
    </citation>
    <scope>NUCLEOTIDE SEQUENCE [LARGE SCALE GENOMIC DNA]</scope>
    <source>
        <strain evidence="1 2">DSM 7216</strain>
    </source>
</reference>
<proteinExistence type="predicted"/>
<keyword evidence="2" id="KW-1185">Reference proteome</keyword>
<gene>
    <name evidence="1" type="ORF">CEV31_2152</name>
</gene>
<organism evidence="1 2">
    <name type="scientific">Brucella thiophenivorans</name>
    <dbReference type="NCBI Taxonomy" id="571255"/>
    <lineage>
        <taxon>Bacteria</taxon>
        <taxon>Pseudomonadati</taxon>
        <taxon>Pseudomonadota</taxon>
        <taxon>Alphaproteobacteria</taxon>
        <taxon>Hyphomicrobiales</taxon>
        <taxon>Brucellaceae</taxon>
        <taxon>Brucella/Ochrobactrum group</taxon>
        <taxon>Brucella</taxon>
    </lineage>
</organism>
<evidence type="ECO:0000313" key="2">
    <source>
        <dbReference type="Proteomes" id="UP000215590"/>
    </source>
</evidence>
<dbReference type="EMBL" id="NNRJ01000019">
    <property type="protein sequence ID" value="OYR18815.1"/>
    <property type="molecule type" value="Genomic_DNA"/>
</dbReference>
<dbReference type="Proteomes" id="UP000215590">
    <property type="component" value="Unassembled WGS sequence"/>
</dbReference>
<evidence type="ECO:0000313" key="1">
    <source>
        <dbReference type="EMBL" id="OYR18815.1"/>
    </source>
</evidence>
<sequence>MEVPETVHSPGFIGLILRLKHLLTIEEFADVSAFAHSQCRRLNMRKTY</sequence>
<accession>A0A256FVB3</accession>
<protein>
    <submittedName>
        <fullName evidence="1">Uncharacterized protein</fullName>
    </submittedName>
</protein>
<comment type="caution">
    <text evidence="1">The sequence shown here is derived from an EMBL/GenBank/DDBJ whole genome shotgun (WGS) entry which is preliminary data.</text>
</comment>
<name>A0A256FVB3_9HYPH</name>